<dbReference type="PANTHER" id="PTHR36507">
    <property type="entry name" value="BLL1555 PROTEIN"/>
    <property type="match status" value="1"/>
</dbReference>
<dbReference type="InterPro" id="IPR008972">
    <property type="entry name" value="Cupredoxin"/>
</dbReference>
<sequence length="125" mass="14126">MNKKIIILIAIIVVIISLAIASKNYIKQYSLTGDKNIPTSIPSADNEIIIQIFAFSPETLNIKVGTKVIWKQNDQMPHTIVSNEGLFTSDNLKLGDEFSFVFTKAWEYNYYCSIHPSMKGKIIVK</sequence>
<dbReference type="CDD" id="cd13921">
    <property type="entry name" value="Amicyanin"/>
    <property type="match status" value="1"/>
</dbReference>
<dbReference type="InterPro" id="IPR035668">
    <property type="entry name" value="Amicyanin"/>
</dbReference>
<dbReference type="PANTHER" id="PTHR36507:SF1">
    <property type="entry name" value="BLL1555 PROTEIN"/>
    <property type="match status" value="1"/>
</dbReference>
<organism evidence="2">
    <name type="scientific">uncultured bacterium</name>
    <name type="common">gcode 4</name>
    <dbReference type="NCBI Taxonomy" id="1234023"/>
    <lineage>
        <taxon>Bacteria</taxon>
        <taxon>environmental samples</taxon>
    </lineage>
</organism>
<reference evidence="2" key="1">
    <citation type="journal article" date="2012" name="Science">
        <title>Fermentation, hydrogen, and sulfur metabolism in multiple uncultivated bacterial phyla.</title>
        <authorList>
            <person name="Wrighton K.C."/>
            <person name="Thomas B.C."/>
            <person name="Sharon I."/>
            <person name="Miller C.S."/>
            <person name="Castelle C.J."/>
            <person name="VerBerkmoes N.C."/>
            <person name="Wilkins M.J."/>
            <person name="Hettich R.L."/>
            <person name="Lipton M.S."/>
            <person name="Williams K.H."/>
            <person name="Long P.E."/>
            <person name="Banfield J.F."/>
        </authorList>
    </citation>
    <scope>NUCLEOTIDE SEQUENCE [LARGE SCALE GENOMIC DNA]</scope>
</reference>
<dbReference type="InterPro" id="IPR028096">
    <property type="entry name" value="EfeO_Cupredoxin"/>
</dbReference>
<feature type="domain" description="EfeO-type cupredoxin-like" evidence="1">
    <location>
        <begin position="44"/>
        <end position="124"/>
    </location>
</feature>
<name>K2AEQ1_9BACT</name>
<dbReference type="InterPro" id="IPR052721">
    <property type="entry name" value="ET_Amicyanin"/>
</dbReference>
<evidence type="ECO:0000313" key="2">
    <source>
        <dbReference type="EMBL" id="EKD66515.1"/>
    </source>
</evidence>
<evidence type="ECO:0000259" key="1">
    <source>
        <dbReference type="Pfam" id="PF13473"/>
    </source>
</evidence>
<dbReference type="SUPFAM" id="SSF49503">
    <property type="entry name" value="Cupredoxins"/>
    <property type="match status" value="1"/>
</dbReference>
<dbReference type="Pfam" id="PF13473">
    <property type="entry name" value="Cupredoxin_1"/>
    <property type="match status" value="1"/>
</dbReference>
<accession>K2AEQ1</accession>
<dbReference type="AlphaFoldDB" id="K2AEQ1"/>
<proteinExistence type="predicted"/>
<protein>
    <recommendedName>
        <fullName evidence="1">EfeO-type cupredoxin-like domain-containing protein</fullName>
    </recommendedName>
</protein>
<comment type="caution">
    <text evidence="2">The sequence shown here is derived from an EMBL/GenBank/DDBJ whole genome shotgun (WGS) entry which is preliminary data.</text>
</comment>
<dbReference type="EMBL" id="AMFJ01021624">
    <property type="protein sequence ID" value="EKD66515.1"/>
    <property type="molecule type" value="Genomic_DNA"/>
</dbReference>
<dbReference type="Gene3D" id="2.60.40.420">
    <property type="entry name" value="Cupredoxins - blue copper proteins"/>
    <property type="match status" value="1"/>
</dbReference>
<gene>
    <name evidence="2" type="ORF">ACD_49C00038G0049</name>
</gene>